<dbReference type="PANTHER" id="PTHR34824">
    <property type="entry name" value="HEAT-INDUCIBLE TRANSCRIPTION REPRESSOR HRCA"/>
    <property type="match status" value="1"/>
</dbReference>
<keyword evidence="1 5" id="KW-0678">Repressor</keyword>
<comment type="similarity">
    <text evidence="5">Belongs to the HrcA family.</text>
</comment>
<sequence>MIKHFELDDRKKQILECIVRDYLHTAEPVGSRMICRSHMEELSPATIRNEMADLEEMGLIVQPHTSAGRIPTDLGYRYYVDHMMKTRKLTPKEEEMIGAALGQINQNVEEAVRQTLKVLSHLLEYASLIATLGEKKQVFSSGLSRLVKQPEFADINTTRQLLSALEEEELMVDMVKEYTNEKGLSIHIGNENKFKEVKNYSVVMNSYDMKNGACGGIGIIGPTRMSYARASAILEALAQRLNLMGDE</sequence>
<reference evidence="7 8" key="1">
    <citation type="journal article" date="2016" name="Nat. Commun.">
        <title>Thousands of microbial genomes shed light on interconnected biogeochemical processes in an aquifer system.</title>
        <authorList>
            <person name="Anantharaman K."/>
            <person name="Brown C.T."/>
            <person name="Hug L.A."/>
            <person name="Sharon I."/>
            <person name="Castelle C.J."/>
            <person name="Probst A.J."/>
            <person name="Thomas B.C."/>
            <person name="Singh A."/>
            <person name="Wilkins M.J."/>
            <person name="Karaoz U."/>
            <person name="Brodie E.L."/>
            <person name="Williams K.H."/>
            <person name="Hubbard S.S."/>
            <person name="Banfield J.F."/>
        </authorList>
    </citation>
    <scope>NUCLEOTIDE SEQUENCE [LARGE SCALE GENOMIC DNA]</scope>
</reference>
<dbReference type="SUPFAM" id="SSF46785">
    <property type="entry name" value="Winged helix' DNA-binding domain"/>
    <property type="match status" value="1"/>
</dbReference>
<keyword evidence="4 5" id="KW-0804">Transcription</keyword>
<dbReference type="EMBL" id="MEUG01000001">
    <property type="protein sequence ID" value="OGC27500.1"/>
    <property type="molecule type" value="Genomic_DNA"/>
</dbReference>
<dbReference type="InterPro" id="IPR036388">
    <property type="entry name" value="WH-like_DNA-bd_sf"/>
</dbReference>
<evidence type="ECO:0000256" key="3">
    <source>
        <dbReference type="ARBA" id="ARBA00023016"/>
    </source>
</evidence>
<dbReference type="InterPro" id="IPR029016">
    <property type="entry name" value="GAF-like_dom_sf"/>
</dbReference>
<dbReference type="PANTHER" id="PTHR34824:SF1">
    <property type="entry name" value="HEAT-INDUCIBLE TRANSCRIPTION REPRESSOR HRCA"/>
    <property type="match status" value="1"/>
</dbReference>
<dbReference type="InterPro" id="IPR002571">
    <property type="entry name" value="HrcA"/>
</dbReference>
<name>A0A1F4T4M8_UNCSA</name>
<dbReference type="Pfam" id="PF01628">
    <property type="entry name" value="HrcA"/>
    <property type="match status" value="1"/>
</dbReference>
<dbReference type="GO" id="GO:0003677">
    <property type="term" value="F:DNA binding"/>
    <property type="evidence" value="ECO:0007669"/>
    <property type="project" value="InterPro"/>
</dbReference>
<keyword evidence="2 5" id="KW-0805">Transcription regulation</keyword>
<dbReference type="InterPro" id="IPR021153">
    <property type="entry name" value="HrcA_C"/>
</dbReference>
<dbReference type="InterPro" id="IPR036390">
    <property type="entry name" value="WH_DNA-bd_sf"/>
</dbReference>
<evidence type="ECO:0000256" key="5">
    <source>
        <dbReference type="HAMAP-Rule" id="MF_00081"/>
    </source>
</evidence>
<dbReference type="Gene3D" id="1.10.10.10">
    <property type="entry name" value="Winged helix-like DNA-binding domain superfamily/Winged helix DNA-binding domain"/>
    <property type="match status" value="1"/>
</dbReference>
<comment type="caution">
    <text evidence="7">The sequence shown here is derived from an EMBL/GenBank/DDBJ whole genome shotgun (WGS) entry which is preliminary data.</text>
</comment>
<keyword evidence="3 5" id="KW-0346">Stress response</keyword>
<evidence type="ECO:0000256" key="1">
    <source>
        <dbReference type="ARBA" id="ARBA00022491"/>
    </source>
</evidence>
<evidence type="ECO:0000259" key="6">
    <source>
        <dbReference type="Pfam" id="PF01628"/>
    </source>
</evidence>
<dbReference type="HAMAP" id="MF_00081">
    <property type="entry name" value="HrcA"/>
    <property type="match status" value="1"/>
</dbReference>
<evidence type="ECO:0000313" key="8">
    <source>
        <dbReference type="Proteomes" id="UP000178602"/>
    </source>
</evidence>
<organism evidence="7 8">
    <name type="scientific">candidate division WOR-1 bacterium RIFOXYC12_FULL_54_18</name>
    <dbReference type="NCBI Taxonomy" id="1802584"/>
    <lineage>
        <taxon>Bacteria</taxon>
        <taxon>Bacillati</taxon>
        <taxon>Saganbacteria</taxon>
    </lineage>
</organism>
<dbReference type="Proteomes" id="UP000178602">
    <property type="component" value="Unassembled WGS sequence"/>
</dbReference>
<dbReference type="SUPFAM" id="SSF55781">
    <property type="entry name" value="GAF domain-like"/>
    <property type="match status" value="1"/>
</dbReference>
<dbReference type="Gene3D" id="3.30.450.40">
    <property type="match status" value="1"/>
</dbReference>
<evidence type="ECO:0000313" key="7">
    <source>
        <dbReference type="EMBL" id="OGC27500.1"/>
    </source>
</evidence>
<dbReference type="AlphaFoldDB" id="A0A1F4T4M8"/>
<evidence type="ECO:0000256" key="4">
    <source>
        <dbReference type="ARBA" id="ARBA00023163"/>
    </source>
</evidence>
<proteinExistence type="inferred from homology"/>
<gene>
    <name evidence="5" type="primary">hrcA</name>
    <name evidence="7" type="ORF">A3K49_00505</name>
</gene>
<feature type="domain" description="Heat-inducible transcription repressor HrcA C-terminal" evidence="6">
    <location>
        <begin position="94"/>
        <end position="229"/>
    </location>
</feature>
<dbReference type="GO" id="GO:0045892">
    <property type="term" value="P:negative regulation of DNA-templated transcription"/>
    <property type="evidence" value="ECO:0007669"/>
    <property type="project" value="UniProtKB-UniRule"/>
</dbReference>
<protein>
    <recommendedName>
        <fullName evidence="5">Heat-inducible transcription repressor HrcA</fullName>
    </recommendedName>
</protein>
<evidence type="ECO:0000256" key="2">
    <source>
        <dbReference type="ARBA" id="ARBA00023015"/>
    </source>
</evidence>
<comment type="function">
    <text evidence="5">Negative regulator of class I heat shock genes (grpE-dnaK-dnaJ and groELS operons). Prevents heat-shock induction of these operons.</text>
</comment>
<accession>A0A1F4T4M8</accession>